<dbReference type="Gene3D" id="2.70.98.10">
    <property type="match status" value="1"/>
</dbReference>
<keyword evidence="4" id="KW-0106">Calcium</keyword>
<proteinExistence type="predicted"/>
<dbReference type="PANTHER" id="PTHR35803">
    <property type="entry name" value="GLUCAN 1,4-ALPHA-GLUCOSIDASE SUSB-RELATED"/>
    <property type="match status" value="1"/>
</dbReference>
<dbReference type="SUPFAM" id="SSF51445">
    <property type="entry name" value="(Trans)glycosidases"/>
    <property type="match status" value="1"/>
</dbReference>
<dbReference type="InterPro" id="IPR013785">
    <property type="entry name" value="Aldolase_TIM"/>
</dbReference>
<keyword evidence="6" id="KW-0732">Signal</keyword>
<dbReference type="GO" id="GO:0016798">
    <property type="term" value="F:hydrolase activity, acting on glycosyl bonds"/>
    <property type="evidence" value="ECO:0007669"/>
    <property type="project" value="UniProtKB-KW"/>
</dbReference>
<dbReference type="Pfam" id="PF14508">
    <property type="entry name" value="GH97_N"/>
    <property type="match status" value="1"/>
</dbReference>
<keyword evidence="11" id="KW-1185">Reference proteome</keyword>
<organism evidence="10 11">
    <name type="scientific">Paraflavisolibacter caeni</name>
    <dbReference type="NCBI Taxonomy" id="2982496"/>
    <lineage>
        <taxon>Bacteria</taxon>
        <taxon>Pseudomonadati</taxon>
        <taxon>Bacteroidota</taxon>
        <taxon>Chitinophagia</taxon>
        <taxon>Chitinophagales</taxon>
        <taxon>Chitinophagaceae</taxon>
        <taxon>Paraflavisolibacter</taxon>
    </lineage>
</organism>
<dbReference type="EMBL" id="JAOTIF010000010">
    <property type="protein sequence ID" value="MCU7550180.1"/>
    <property type="molecule type" value="Genomic_DNA"/>
</dbReference>
<keyword evidence="5" id="KW-0326">Glycosidase</keyword>
<name>A0A9X2XWH0_9BACT</name>
<evidence type="ECO:0000256" key="3">
    <source>
        <dbReference type="ARBA" id="ARBA00022801"/>
    </source>
</evidence>
<feature type="domain" description="Glycosyl-hydrolase 97 catalytic" evidence="7">
    <location>
        <begin position="321"/>
        <end position="463"/>
    </location>
</feature>
<dbReference type="InterPro" id="IPR019563">
    <property type="entry name" value="GH97_catalytic"/>
</dbReference>
<evidence type="ECO:0000313" key="10">
    <source>
        <dbReference type="EMBL" id="MCU7550180.1"/>
    </source>
</evidence>
<feature type="chain" id="PRO_5040814991" evidence="6">
    <location>
        <begin position="21"/>
        <end position="647"/>
    </location>
</feature>
<reference evidence="10" key="2">
    <citation type="submission" date="2023-04" db="EMBL/GenBank/DDBJ databases">
        <title>Paracnuella aquatica gen. nov., sp. nov., a member of the family Chitinophagaceae isolated from a hot spring.</title>
        <authorList>
            <person name="Wang C."/>
        </authorList>
    </citation>
    <scope>NUCLEOTIDE SEQUENCE</scope>
    <source>
        <strain evidence="10">LB-8</strain>
    </source>
</reference>
<gene>
    <name evidence="10" type="ORF">OCK74_13735</name>
</gene>
<dbReference type="InterPro" id="IPR014718">
    <property type="entry name" value="GH-type_carb-bd"/>
</dbReference>
<sequence length="647" mass="72343">MKILPNKIALLVLHILACKAAWTQLSSTSISSPDKKIRINVSLDPAQQAFYTITYNNETVLEPSKLGVKRQDADFSTGLSLVSSSAIEKVTDSYQLVSGKRTKNQYLANKKIFHFRNAGNDAIDVIFQVSNDGVAFRYYFPSTSKDVKTITSEATTFHFPTAAKGWLQPAQVAKSGWEQSNPAYEEHYQQAINVGTPSTYGAGWVYPALFQYKNTWVLLTEASMDGKYCASRLSSESPNGEYSLAFPDSREVISENGLLPTSTLPFASPWRIITIGSLKTIAESTLGTDLAAPATAMNRSFIKPGKASWSWINSKDDFIIYPEQKKYIDFAAEMNWQYCLVDADWDKKIGYDKIKELADYAKTKNVGLLLWYNSAGNWNTVKYTPKGLLLTHESRVKEFSRLKEMGIKGVKIDFFGGDGRSVIQYYIDILKDAAQFDLMVNFHGATLPRGWNRTYPHLMTTEAIRGFEMVTFGQQDADMQPTHCTMLPFTRNAFDPMDFTPMNLFKIPTKVQRKTSSGFELALAVLFVSGIQHFAESPEGMAHVPNDVKQFLRDLPTQWDDVRFIDGFPGKYVILARKSGSKWYISGINAENTAKDISLDLSSFGKKKATLITDGAEPLTFATEKNITGKTKQLTLKPSGGFVMILE</sequence>
<dbReference type="Gene3D" id="2.60.40.1180">
    <property type="entry name" value="Golgi alpha-mannosidase II"/>
    <property type="match status" value="1"/>
</dbReference>
<dbReference type="Gene3D" id="3.20.20.70">
    <property type="entry name" value="Aldolase class I"/>
    <property type="match status" value="1"/>
</dbReference>
<evidence type="ECO:0000256" key="5">
    <source>
        <dbReference type="ARBA" id="ARBA00023295"/>
    </source>
</evidence>
<keyword evidence="3 10" id="KW-0378">Hydrolase</keyword>
<evidence type="ECO:0000256" key="6">
    <source>
        <dbReference type="SAM" id="SignalP"/>
    </source>
</evidence>
<dbReference type="GO" id="GO:0030246">
    <property type="term" value="F:carbohydrate binding"/>
    <property type="evidence" value="ECO:0007669"/>
    <property type="project" value="InterPro"/>
</dbReference>
<comment type="subunit">
    <text evidence="2">Monomer.</text>
</comment>
<comment type="cofactor">
    <cofactor evidence="1">
        <name>Ca(2+)</name>
        <dbReference type="ChEBI" id="CHEBI:29108"/>
    </cofactor>
</comment>
<evidence type="ECO:0000259" key="9">
    <source>
        <dbReference type="Pfam" id="PF14509"/>
    </source>
</evidence>
<reference evidence="10" key="1">
    <citation type="submission" date="2022-09" db="EMBL/GenBank/DDBJ databases">
        <authorList>
            <person name="Yuan C."/>
            <person name="Ke Z."/>
        </authorList>
    </citation>
    <scope>NUCLEOTIDE SEQUENCE</scope>
    <source>
        <strain evidence="10">LB-8</strain>
    </source>
</reference>
<accession>A0A9X2XWH0</accession>
<dbReference type="InterPro" id="IPR029486">
    <property type="entry name" value="GH97_N"/>
</dbReference>
<evidence type="ECO:0000256" key="2">
    <source>
        <dbReference type="ARBA" id="ARBA00011245"/>
    </source>
</evidence>
<protein>
    <submittedName>
        <fullName evidence="10">Glycoside hydrolase family 97 protein</fullName>
    </submittedName>
</protein>
<dbReference type="InterPro" id="IPR013780">
    <property type="entry name" value="Glyco_hydro_b"/>
</dbReference>
<dbReference type="InterPro" id="IPR017853">
    <property type="entry name" value="GH"/>
</dbReference>
<dbReference type="Pfam" id="PF10566">
    <property type="entry name" value="Glyco_hydro_97"/>
    <property type="match status" value="1"/>
</dbReference>
<evidence type="ECO:0000256" key="1">
    <source>
        <dbReference type="ARBA" id="ARBA00001913"/>
    </source>
</evidence>
<dbReference type="Pfam" id="PF14509">
    <property type="entry name" value="GH97_C"/>
    <property type="match status" value="1"/>
</dbReference>
<evidence type="ECO:0000256" key="4">
    <source>
        <dbReference type="ARBA" id="ARBA00022837"/>
    </source>
</evidence>
<dbReference type="AlphaFoldDB" id="A0A9X2XWH0"/>
<evidence type="ECO:0000259" key="8">
    <source>
        <dbReference type="Pfam" id="PF14508"/>
    </source>
</evidence>
<dbReference type="InterPro" id="IPR052720">
    <property type="entry name" value="Glycosyl_hydrolase_97"/>
</dbReference>
<dbReference type="PANTHER" id="PTHR35803:SF2">
    <property type="entry name" value="RETAINING ALPHA-GALACTOSIDASE"/>
    <property type="match status" value="1"/>
</dbReference>
<dbReference type="Proteomes" id="UP001155483">
    <property type="component" value="Unassembled WGS sequence"/>
</dbReference>
<evidence type="ECO:0000313" key="11">
    <source>
        <dbReference type="Proteomes" id="UP001155483"/>
    </source>
</evidence>
<dbReference type="RefSeq" id="WP_279297619.1">
    <property type="nucleotide sequence ID" value="NZ_JAOTIF010000010.1"/>
</dbReference>
<dbReference type="InterPro" id="IPR029483">
    <property type="entry name" value="GH97_C"/>
</dbReference>
<comment type="caution">
    <text evidence="10">The sequence shown here is derived from an EMBL/GenBank/DDBJ whole genome shotgun (WGS) entry which is preliminary data.</text>
</comment>
<feature type="domain" description="Glycosyl-hydrolase 97 C-terminal oligomerisation" evidence="9">
    <location>
        <begin position="558"/>
        <end position="646"/>
    </location>
</feature>
<evidence type="ECO:0000259" key="7">
    <source>
        <dbReference type="Pfam" id="PF10566"/>
    </source>
</evidence>
<feature type="signal peptide" evidence="6">
    <location>
        <begin position="1"/>
        <end position="20"/>
    </location>
</feature>
<feature type="domain" description="Glycosyl-hydrolase 97 N-terminal" evidence="8">
    <location>
        <begin position="30"/>
        <end position="293"/>
    </location>
</feature>